<reference evidence="1 2" key="1">
    <citation type="journal article" date="2023" name="Plants (Basel)">
        <title>Bridging the Gap: Combining Genomics and Transcriptomics Approaches to Understand Stylosanthes scabra, an Orphan Legume from the Brazilian Caatinga.</title>
        <authorList>
            <person name="Ferreira-Neto J.R.C."/>
            <person name="da Silva M.D."/>
            <person name="Binneck E."/>
            <person name="de Melo N.F."/>
            <person name="da Silva R.H."/>
            <person name="de Melo A.L.T.M."/>
            <person name="Pandolfi V."/>
            <person name="Bustamante F.O."/>
            <person name="Brasileiro-Vidal A.C."/>
            <person name="Benko-Iseppon A.M."/>
        </authorList>
    </citation>
    <scope>NUCLEOTIDE SEQUENCE [LARGE SCALE GENOMIC DNA]</scope>
    <source>
        <tissue evidence="1">Leaves</tissue>
    </source>
</reference>
<comment type="caution">
    <text evidence="1">The sequence shown here is derived from an EMBL/GenBank/DDBJ whole genome shotgun (WGS) entry which is preliminary data.</text>
</comment>
<organism evidence="1 2">
    <name type="scientific">Stylosanthes scabra</name>
    <dbReference type="NCBI Taxonomy" id="79078"/>
    <lineage>
        <taxon>Eukaryota</taxon>
        <taxon>Viridiplantae</taxon>
        <taxon>Streptophyta</taxon>
        <taxon>Embryophyta</taxon>
        <taxon>Tracheophyta</taxon>
        <taxon>Spermatophyta</taxon>
        <taxon>Magnoliopsida</taxon>
        <taxon>eudicotyledons</taxon>
        <taxon>Gunneridae</taxon>
        <taxon>Pentapetalae</taxon>
        <taxon>rosids</taxon>
        <taxon>fabids</taxon>
        <taxon>Fabales</taxon>
        <taxon>Fabaceae</taxon>
        <taxon>Papilionoideae</taxon>
        <taxon>50 kb inversion clade</taxon>
        <taxon>dalbergioids sensu lato</taxon>
        <taxon>Dalbergieae</taxon>
        <taxon>Pterocarpus clade</taxon>
        <taxon>Stylosanthes</taxon>
    </lineage>
</organism>
<proteinExistence type="predicted"/>
<name>A0ABU6U3B2_9FABA</name>
<keyword evidence="2" id="KW-1185">Reference proteome</keyword>
<protein>
    <submittedName>
        <fullName evidence="1">Uncharacterized protein</fullName>
    </submittedName>
</protein>
<sequence length="176" mass="20291">MDKHMWSDEKIEAFVGFIKEVVVDGMRLDGEQFHPGTFEKLALKMIEKIFNCILTTKHCISQKSSTLPTSFFLYSVALPGVLERKGPPVNLKKGEKLEQFEFADREAIQVMVKLCENPKLEMNFWGFTDSQKSTLTQSIRQLESANLQKFYFENKLENATKDTTNMKFGIQSICQF</sequence>
<evidence type="ECO:0000313" key="1">
    <source>
        <dbReference type="EMBL" id="MED6155586.1"/>
    </source>
</evidence>
<dbReference type="Proteomes" id="UP001341840">
    <property type="component" value="Unassembled WGS sequence"/>
</dbReference>
<dbReference type="EMBL" id="JASCZI010120842">
    <property type="protein sequence ID" value="MED6155586.1"/>
    <property type="molecule type" value="Genomic_DNA"/>
</dbReference>
<evidence type="ECO:0000313" key="2">
    <source>
        <dbReference type="Proteomes" id="UP001341840"/>
    </source>
</evidence>
<accession>A0ABU6U3B2</accession>
<gene>
    <name evidence="1" type="ORF">PIB30_006451</name>
</gene>